<accession>A0A6B0SF43</accession>
<organism evidence="2 3">
    <name type="scientific">Bos mutus</name>
    <name type="common">wild yak</name>
    <dbReference type="NCBI Taxonomy" id="72004"/>
    <lineage>
        <taxon>Eukaryota</taxon>
        <taxon>Metazoa</taxon>
        <taxon>Chordata</taxon>
        <taxon>Craniata</taxon>
        <taxon>Vertebrata</taxon>
        <taxon>Euteleostomi</taxon>
        <taxon>Mammalia</taxon>
        <taxon>Eutheria</taxon>
        <taxon>Laurasiatheria</taxon>
        <taxon>Artiodactyla</taxon>
        <taxon>Ruminantia</taxon>
        <taxon>Pecora</taxon>
        <taxon>Bovidae</taxon>
        <taxon>Bovinae</taxon>
        <taxon>Bos</taxon>
    </lineage>
</organism>
<comment type="caution">
    <text evidence="2">The sequence shown here is derived from an EMBL/GenBank/DDBJ whole genome shotgun (WGS) entry which is preliminary data.</text>
</comment>
<gene>
    <name evidence="2" type="ORF">E5288_WYG012593</name>
</gene>
<feature type="region of interest" description="Disordered" evidence="1">
    <location>
        <begin position="1"/>
        <end position="25"/>
    </location>
</feature>
<evidence type="ECO:0000313" key="2">
    <source>
        <dbReference type="EMBL" id="MXQ99815.1"/>
    </source>
</evidence>
<dbReference type="AlphaFoldDB" id="A0A6B0SF43"/>
<keyword evidence="3" id="KW-1185">Reference proteome</keyword>
<protein>
    <submittedName>
        <fullName evidence="2">Uncharacterized protein</fullName>
    </submittedName>
</protein>
<dbReference type="EMBL" id="VBQZ03001453">
    <property type="protein sequence ID" value="MXQ99815.1"/>
    <property type="molecule type" value="Genomic_DNA"/>
</dbReference>
<name>A0A6B0SF43_9CETA</name>
<proteinExistence type="predicted"/>
<feature type="compositionally biased region" description="Basic and acidic residues" evidence="1">
    <location>
        <begin position="1"/>
        <end position="13"/>
    </location>
</feature>
<evidence type="ECO:0000313" key="3">
    <source>
        <dbReference type="Proteomes" id="UP000322234"/>
    </source>
</evidence>
<evidence type="ECO:0000256" key="1">
    <source>
        <dbReference type="SAM" id="MobiDB-lite"/>
    </source>
</evidence>
<sequence length="108" mass="11651">MEDREEMLVDQSERQPTLTAAAPGRFTKTCGSNLQQEQACPGLRSTMVIATSAAGLWSSAPYSPAESQPLGRSPKERNALKAAARGARQTVRGSPGRVACRPQRRRTP</sequence>
<dbReference type="Proteomes" id="UP000322234">
    <property type="component" value="Unassembled WGS sequence"/>
</dbReference>
<reference evidence="2" key="1">
    <citation type="submission" date="2019-10" db="EMBL/GenBank/DDBJ databases">
        <title>The sequence and de novo assembly of the wild yak genome.</title>
        <authorList>
            <person name="Liu Y."/>
        </authorList>
    </citation>
    <scope>NUCLEOTIDE SEQUENCE [LARGE SCALE GENOMIC DNA]</scope>
    <source>
        <strain evidence="2">WY2019</strain>
    </source>
</reference>
<feature type="region of interest" description="Disordered" evidence="1">
    <location>
        <begin position="60"/>
        <end position="108"/>
    </location>
</feature>